<feature type="compositionally biased region" description="Low complexity" evidence="1">
    <location>
        <begin position="45"/>
        <end position="63"/>
    </location>
</feature>
<dbReference type="RefSeq" id="WP_344103047.1">
    <property type="nucleotide sequence ID" value="NZ_BAAANL010000004.1"/>
</dbReference>
<reference evidence="4 5" key="1">
    <citation type="journal article" date="2019" name="Int. J. Syst. Evol. Microbiol.">
        <title>The Global Catalogue of Microorganisms (GCM) 10K type strain sequencing project: providing services to taxonomists for standard genome sequencing and annotation.</title>
        <authorList>
            <consortium name="The Broad Institute Genomics Platform"/>
            <consortium name="The Broad Institute Genome Sequencing Center for Infectious Disease"/>
            <person name="Wu L."/>
            <person name="Ma J."/>
        </authorList>
    </citation>
    <scope>NUCLEOTIDE SEQUENCE [LARGE SCALE GENOMIC DNA]</scope>
    <source>
        <strain evidence="4 5">JCM 14326</strain>
    </source>
</reference>
<dbReference type="InterPro" id="IPR058488">
    <property type="entry name" value="DUF8175"/>
</dbReference>
<feature type="domain" description="DUF8175" evidence="3">
    <location>
        <begin position="47"/>
        <end position="236"/>
    </location>
</feature>
<accession>A0ABN2NDZ9</accession>
<comment type="caution">
    <text evidence="4">The sequence shown here is derived from an EMBL/GenBank/DDBJ whole genome shotgun (WGS) entry which is preliminary data.</text>
</comment>
<keyword evidence="2" id="KW-1133">Transmembrane helix</keyword>
<protein>
    <recommendedName>
        <fullName evidence="3">DUF8175 domain-containing protein</fullName>
    </recommendedName>
</protein>
<feature type="region of interest" description="Disordered" evidence="1">
    <location>
        <begin position="41"/>
        <end position="65"/>
    </location>
</feature>
<dbReference type="Proteomes" id="UP001501094">
    <property type="component" value="Unassembled WGS sequence"/>
</dbReference>
<dbReference type="EMBL" id="BAAANL010000004">
    <property type="protein sequence ID" value="GAA1865067.1"/>
    <property type="molecule type" value="Genomic_DNA"/>
</dbReference>
<gene>
    <name evidence="4" type="ORF">GCM10009751_24000</name>
</gene>
<dbReference type="Pfam" id="PF26526">
    <property type="entry name" value="DUF8175"/>
    <property type="match status" value="1"/>
</dbReference>
<organism evidence="4 5">
    <name type="scientific">Myceligenerans crystallogenes</name>
    <dbReference type="NCBI Taxonomy" id="316335"/>
    <lineage>
        <taxon>Bacteria</taxon>
        <taxon>Bacillati</taxon>
        <taxon>Actinomycetota</taxon>
        <taxon>Actinomycetes</taxon>
        <taxon>Micrococcales</taxon>
        <taxon>Promicromonosporaceae</taxon>
        <taxon>Myceligenerans</taxon>
    </lineage>
</organism>
<evidence type="ECO:0000259" key="3">
    <source>
        <dbReference type="Pfam" id="PF26526"/>
    </source>
</evidence>
<proteinExistence type="predicted"/>
<name>A0ABN2NDZ9_9MICO</name>
<keyword evidence="2" id="KW-0812">Transmembrane</keyword>
<feature type="transmembrane region" description="Helical" evidence="2">
    <location>
        <begin position="16"/>
        <end position="35"/>
    </location>
</feature>
<evidence type="ECO:0000256" key="1">
    <source>
        <dbReference type="SAM" id="MobiDB-lite"/>
    </source>
</evidence>
<evidence type="ECO:0000256" key="2">
    <source>
        <dbReference type="SAM" id="Phobius"/>
    </source>
</evidence>
<keyword evidence="2" id="KW-0472">Membrane</keyword>
<sequence length="240" mass="24887">MNDAADAPSPFSRPGFLVAAVAVAGVILLAVVLLLTDEETPEPVSEPAGSTAPSSAAPADEPSVCGLEGEVTEGRLTSAPEVDAWEYQVTVPYPVSADHGPGAVTDEGVRHCYQRSPEGALYAASNALAQATDGTVKAAFAEHFVAPGGSREQLLAAARRPADPDVRFAPAGFRLLSYDGGSARVEIAATAVVDGDELYFSLVYPLIWRDGDWKLDSGGMDPGSMAEIPDAAGYIPWGVE</sequence>
<evidence type="ECO:0000313" key="5">
    <source>
        <dbReference type="Proteomes" id="UP001501094"/>
    </source>
</evidence>
<keyword evidence="5" id="KW-1185">Reference proteome</keyword>
<evidence type="ECO:0000313" key="4">
    <source>
        <dbReference type="EMBL" id="GAA1865067.1"/>
    </source>
</evidence>